<reference evidence="2 3" key="1">
    <citation type="journal article" date="2019" name="G3 (Bethesda)">
        <title>Sequencing of a Wild Apple (Malus baccata) Genome Unravels the Differences Between Cultivated and Wild Apple Species Regarding Disease Resistance and Cold Tolerance.</title>
        <authorList>
            <person name="Chen X."/>
        </authorList>
    </citation>
    <scope>NUCLEOTIDE SEQUENCE [LARGE SCALE GENOMIC DNA]</scope>
    <source>
        <strain evidence="3">cv. Shandingzi</strain>
        <tissue evidence="2">Leaves</tissue>
    </source>
</reference>
<protein>
    <submittedName>
        <fullName evidence="2">Uncharacterized protein</fullName>
    </submittedName>
</protein>
<evidence type="ECO:0000313" key="3">
    <source>
        <dbReference type="Proteomes" id="UP000315295"/>
    </source>
</evidence>
<feature type="region of interest" description="Disordered" evidence="1">
    <location>
        <begin position="37"/>
        <end position="56"/>
    </location>
</feature>
<evidence type="ECO:0000256" key="1">
    <source>
        <dbReference type="SAM" id="MobiDB-lite"/>
    </source>
</evidence>
<dbReference type="PANTHER" id="PTHR37258">
    <property type="entry name" value="FANTOM PROTEIN"/>
    <property type="match status" value="1"/>
</dbReference>
<keyword evidence="3" id="KW-1185">Reference proteome</keyword>
<name>A0A540M740_MALBA</name>
<comment type="caution">
    <text evidence="2">The sequence shown here is derived from an EMBL/GenBank/DDBJ whole genome shotgun (WGS) entry which is preliminary data.</text>
</comment>
<feature type="compositionally biased region" description="Basic residues" evidence="1">
    <location>
        <begin position="37"/>
        <end position="50"/>
    </location>
</feature>
<evidence type="ECO:0000313" key="2">
    <source>
        <dbReference type="EMBL" id="TQD94526.1"/>
    </source>
</evidence>
<organism evidence="2 3">
    <name type="scientific">Malus baccata</name>
    <name type="common">Siberian crab apple</name>
    <name type="synonym">Pyrus baccata</name>
    <dbReference type="NCBI Taxonomy" id="106549"/>
    <lineage>
        <taxon>Eukaryota</taxon>
        <taxon>Viridiplantae</taxon>
        <taxon>Streptophyta</taxon>
        <taxon>Embryophyta</taxon>
        <taxon>Tracheophyta</taxon>
        <taxon>Spermatophyta</taxon>
        <taxon>Magnoliopsida</taxon>
        <taxon>eudicotyledons</taxon>
        <taxon>Gunneridae</taxon>
        <taxon>Pentapetalae</taxon>
        <taxon>rosids</taxon>
        <taxon>fabids</taxon>
        <taxon>Rosales</taxon>
        <taxon>Rosaceae</taxon>
        <taxon>Amygdaloideae</taxon>
        <taxon>Maleae</taxon>
        <taxon>Malus</taxon>
    </lineage>
</organism>
<proteinExistence type="predicted"/>
<dbReference type="Proteomes" id="UP000315295">
    <property type="component" value="Unassembled WGS sequence"/>
</dbReference>
<accession>A0A540M740</accession>
<sequence>MKGYSRSEVTVIDTSCGVWKTDKLVFRRKNVWKVREKKVKGRSSGRHKRKVVDEEHVGDDIDKKKAKVSVSALDVEAGGDACIALNSIHEGQRLQNDTLDNLKDGGEEFGKFLPDNKTKDIRKGQVRLKLQSDLTILCCCLGLSLSAKIQLNYERVEEVRSRAGVRDGCAGDHAYGAQKPQPTVNKSSIHLNAEKKPFFIRKMAALFAHPFPASSSSSSDSLFSFSLAPPPPATAHFSPLSLPTFRAHQCCRRSR</sequence>
<gene>
    <name evidence="2" type="ORF">C1H46_019771</name>
</gene>
<dbReference type="EMBL" id="VIEB01000340">
    <property type="protein sequence ID" value="TQD94526.1"/>
    <property type="molecule type" value="Genomic_DNA"/>
</dbReference>
<dbReference type="AlphaFoldDB" id="A0A540M740"/>
<dbReference type="PANTHER" id="PTHR37258:SF1">
    <property type="entry name" value="FANTOM PROTEIN"/>
    <property type="match status" value="1"/>
</dbReference>